<dbReference type="InterPro" id="IPR050490">
    <property type="entry name" value="Bact_solute-bd_prot1"/>
</dbReference>
<evidence type="ECO:0000313" key="3">
    <source>
        <dbReference type="Proteomes" id="UP000515909"/>
    </source>
</evidence>
<feature type="chain" id="PRO_5039137462" evidence="1">
    <location>
        <begin position="22"/>
        <end position="436"/>
    </location>
</feature>
<proteinExistence type="predicted"/>
<feature type="signal peptide" evidence="1">
    <location>
        <begin position="1"/>
        <end position="21"/>
    </location>
</feature>
<name>A0A7G8TBF9_9FIRM</name>
<dbReference type="CDD" id="cd14748">
    <property type="entry name" value="PBP2_UgpB"/>
    <property type="match status" value="1"/>
</dbReference>
<evidence type="ECO:0000256" key="1">
    <source>
        <dbReference type="SAM" id="SignalP"/>
    </source>
</evidence>
<dbReference type="AlphaFoldDB" id="A0A7G8TBF9"/>
<organism evidence="2 3">
    <name type="scientific">Caproicibacter fermentans</name>
    <dbReference type="NCBI Taxonomy" id="2576756"/>
    <lineage>
        <taxon>Bacteria</taxon>
        <taxon>Bacillati</taxon>
        <taxon>Bacillota</taxon>
        <taxon>Clostridia</taxon>
        <taxon>Eubacteriales</taxon>
        <taxon>Acutalibacteraceae</taxon>
        <taxon>Caproicibacter</taxon>
    </lineage>
</organism>
<dbReference type="InterPro" id="IPR006059">
    <property type="entry name" value="SBP"/>
</dbReference>
<dbReference type="Proteomes" id="UP000515909">
    <property type="component" value="Chromosome"/>
</dbReference>
<reference evidence="2 3" key="1">
    <citation type="submission" date="2020-08" db="EMBL/GenBank/DDBJ databases">
        <title>The isolate Caproiciproducens sp. 7D4C2 produces n-caproate at mildly acidic conditions from hexoses: genome and rBOX comparison with related strains and chain-elongating bacteria.</title>
        <authorList>
            <person name="Esquivel-Elizondo S."/>
            <person name="Bagci C."/>
            <person name="Temovska M."/>
            <person name="Jeon B.S."/>
            <person name="Bessarab I."/>
            <person name="Williams R.B.H."/>
            <person name="Huson D.H."/>
            <person name="Angenent L.T."/>
        </authorList>
    </citation>
    <scope>NUCLEOTIDE SEQUENCE [LARGE SCALE GENOMIC DNA]</scope>
    <source>
        <strain evidence="2 3">7D4C2</strain>
    </source>
</reference>
<sequence length="436" mass="48069">MRKIISALLCAAMMVSAAACSSGTADTVGSSGQGSEDPSGASPTKITFWYAWTDKIQENNVNLAKQFNETVGKEKGIEVDAQYQGSYDDVHQKLQAAYVSGSTPAVSVMEISSIKRFAQNGVIEPLSPYIQQDGVDMNDFYQGLLQNCKVGDAWYGLPYLRSTPILYMNTTLLEKAGLDPSGPKTWEELADYCKTIKEKTGAYGLSMYSYIWTLEAFFLENGTSVLNKDESATNLNTDQGKYVLKYFRDLIDKGDVRCVAGADSSKVDADYMNQKCAMWFASTANLSKALSVAKQNHFEVNTCYIPKNVQYGVPTGGCNLVMTTKISEKEKKAAWEFIKWMTDTEQSAYASKYTGYVTSRKSATKTSTIQDLYKTTPQFKVALDQLNDCSVGRPMNPGYTEASKELVNVMDAVWVNGADIDSTVAKEETKINQCLK</sequence>
<protein>
    <submittedName>
        <fullName evidence="2">ABC transporter substrate-binding protein</fullName>
    </submittedName>
</protein>
<dbReference type="EMBL" id="CP060286">
    <property type="protein sequence ID" value="QNK40950.1"/>
    <property type="molecule type" value="Genomic_DNA"/>
</dbReference>
<dbReference type="Pfam" id="PF13416">
    <property type="entry name" value="SBP_bac_8"/>
    <property type="match status" value="1"/>
</dbReference>
<dbReference type="Gene3D" id="3.40.190.10">
    <property type="entry name" value="Periplasmic binding protein-like II"/>
    <property type="match status" value="1"/>
</dbReference>
<accession>A0A7G8TBF9</accession>
<dbReference type="PROSITE" id="PS51257">
    <property type="entry name" value="PROKAR_LIPOPROTEIN"/>
    <property type="match status" value="1"/>
</dbReference>
<gene>
    <name evidence="2" type="ORF">HCR03_01065</name>
</gene>
<dbReference type="SUPFAM" id="SSF53850">
    <property type="entry name" value="Periplasmic binding protein-like II"/>
    <property type="match status" value="1"/>
</dbReference>
<dbReference type="PANTHER" id="PTHR43649">
    <property type="entry name" value="ARABINOSE-BINDING PROTEIN-RELATED"/>
    <property type="match status" value="1"/>
</dbReference>
<dbReference type="PANTHER" id="PTHR43649:SF30">
    <property type="entry name" value="ABC TRANSPORTER SUBSTRATE-BINDING PROTEIN"/>
    <property type="match status" value="1"/>
</dbReference>
<dbReference type="KEGG" id="cfem:HCR03_01065"/>
<evidence type="ECO:0000313" key="2">
    <source>
        <dbReference type="EMBL" id="QNK40950.1"/>
    </source>
</evidence>
<dbReference type="RefSeq" id="WP_187036270.1">
    <property type="nucleotide sequence ID" value="NZ_CP060286.1"/>
</dbReference>
<keyword evidence="1" id="KW-0732">Signal</keyword>